<protein>
    <recommendedName>
        <fullName evidence="8">RTA1 domain protein</fullName>
    </recommendedName>
</protein>
<evidence type="ECO:0000256" key="5">
    <source>
        <dbReference type="SAM" id="Phobius"/>
    </source>
</evidence>
<dbReference type="PANTHER" id="PTHR31465:SF35">
    <property type="entry name" value="RTA1 DOMAIN PROTEIN-RELATED"/>
    <property type="match status" value="1"/>
</dbReference>
<keyword evidence="7" id="KW-1185">Reference proteome</keyword>
<feature type="transmembrane region" description="Helical" evidence="5">
    <location>
        <begin position="243"/>
        <end position="263"/>
    </location>
</feature>
<comment type="caution">
    <text evidence="6">The sequence shown here is derived from an EMBL/GenBank/DDBJ whole genome shotgun (WGS) entry which is preliminary data.</text>
</comment>
<dbReference type="InterPro" id="IPR007568">
    <property type="entry name" value="RTA1"/>
</dbReference>
<feature type="transmembrane region" description="Helical" evidence="5">
    <location>
        <begin position="20"/>
        <end position="40"/>
    </location>
</feature>
<keyword evidence="2 5" id="KW-0812">Transmembrane</keyword>
<evidence type="ECO:0000256" key="2">
    <source>
        <dbReference type="ARBA" id="ARBA00022692"/>
    </source>
</evidence>
<name>A0A4Q4TV32_9PEZI</name>
<dbReference type="EMBL" id="QJNU01000035">
    <property type="protein sequence ID" value="RYP09490.1"/>
    <property type="molecule type" value="Genomic_DNA"/>
</dbReference>
<dbReference type="Proteomes" id="UP000293360">
    <property type="component" value="Unassembled WGS sequence"/>
</dbReference>
<evidence type="ECO:0000256" key="1">
    <source>
        <dbReference type="ARBA" id="ARBA00004141"/>
    </source>
</evidence>
<keyword evidence="4 5" id="KW-0472">Membrane</keyword>
<gene>
    <name evidence="6" type="ORF">DL764_001269</name>
</gene>
<dbReference type="GO" id="GO:0016020">
    <property type="term" value="C:membrane"/>
    <property type="evidence" value="ECO:0007669"/>
    <property type="project" value="UniProtKB-SubCell"/>
</dbReference>
<dbReference type="AlphaFoldDB" id="A0A4Q4TV32"/>
<dbReference type="Pfam" id="PF04479">
    <property type="entry name" value="RTA1"/>
    <property type="match status" value="1"/>
</dbReference>
<dbReference type="PANTHER" id="PTHR31465">
    <property type="entry name" value="PROTEIN RTA1-RELATED"/>
    <property type="match status" value="1"/>
</dbReference>
<evidence type="ECO:0000256" key="3">
    <source>
        <dbReference type="ARBA" id="ARBA00022989"/>
    </source>
</evidence>
<feature type="transmembrane region" description="Helical" evidence="5">
    <location>
        <begin position="164"/>
        <end position="187"/>
    </location>
</feature>
<dbReference type="STRING" id="155417.A0A4Q4TV32"/>
<feature type="transmembrane region" description="Helical" evidence="5">
    <location>
        <begin position="85"/>
        <end position="107"/>
    </location>
</feature>
<proteinExistence type="predicted"/>
<comment type="subcellular location">
    <subcellularLocation>
        <location evidence="1">Membrane</location>
        <topology evidence="1">Multi-pass membrane protein</topology>
    </subcellularLocation>
</comment>
<sequence>MADAGPADAGYDSGFVLYHYGPSTIAAAIFVFLFSASTLLHSYQLAVKKTWYFIPFVVGGICQSVGYGGRIWSSLETPNWALLPYIIQSLLILVAPALFAGSIYMILGRLIRLVDAAHYSVVPLKWLTKMFVAADIVSFFMQGAGGAMLAIAKSAQDFQNGQNVIIGGLFVQLTAFSLFMVVAAVFHRRMLANPVRPSHSYNIPWQRYLWVLYAVSSLILVRSIFRVIEYLQGYDGSLQRTEYWLYIFDAMLMFVVMAILNVFHPSRAISCKALAHASWQNTTSTEQELQCTNAWSPSQGRHATAKAIV</sequence>
<reference evidence="6 7" key="1">
    <citation type="submission" date="2018-06" db="EMBL/GenBank/DDBJ databases">
        <title>Complete Genomes of Monosporascus.</title>
        <authorList>
            <person name="Robinson A.J."/>
            <person name="Natvig D.O."/>
        </authorList>
    </citation>
    <scope>NUCLEOTIDE SEQUENCE [LARGE SCALE GENOMIC DNA]</scope>
    <source>
        <strain evidence="6 7">CBS 110550</strain>
    </source>
</reference>
<evidence type="ECO:0000256" key="4">
    <source>
        <dbReference type="ARBA" id="ARBA00023136"/>
    </source>
</evidence>
<accession>A0A4Q4TV32</accession>
<dbReference type="OrthoDB" id="3358017at2759"/>
<evidence type="ECO:0008006" key="8">
    <source>
        <dbReference type="Google" id="ProtNLM"/>
    </source>
</evidence>
<evidence type="ECO:0000313" key="6">
    <source>
        <dbReference type="EMBL" id="RYP09490.1"/>
    </source>
</evidence>
<evidence type="ECO:0000313" key="7">
    <source>
        <dbReference type="Proteomes" id="UP000293360"/>
    </source>
</evidence>
<feature type="transmembrane region" description="Helical" evidence="5">
    <location>
        <begin position="52"/>
        <end position="73"/>
    </location>
</feature>
<keyword evidence="3 5" id="KW-1133">Transmembrane helix</keyword>
<organism evidence="6 7">
    <name type="scientific">Monosporascus ibericus</name>
    <dbReference type="NCBI Taxonomy" id="155417"/>
    <lineage>
        <taxon>Eukaryota</taxon>
        <taxon>Fungi</taxon>
        <taxon>Dikarya</taxon>
        <taxon>Ascomycota</taxon>
        <taxon>Pezizomycotina</taxon>
        <taxon>Sordariomycetes</taxon>
        <taxon>Xylariomycetidae</taxon>
        <taxon>Xylariales</taxon>
        <taxon>Xylariales incertae sedis</taxon>
        <taxon>Monosporascus</taxon>
    </lineage>
</organism>
<feature type="transmembrane region" description="Helical" evidence="5">
    <location>
        <begin position="127"/>
        <end position="152"/>
    </location>
</feature>
<feature type="transmembrane region" description="Helical" evidence="5">
    <location>
        <begin position="208"/>
        <end position="228"/>
    </location>
</feature>